<evidence type="ECO:0000256" key="6">
    <source>
        <dbReference type="ARBA" id="ARBA00051988"/>
    </source>
</evidence>
<evidence type="ECO:0000256" key="3">
    <source>
        <dbReference type="ARBA" id="ARBA00022679"/>
    </source>
</evidence>
<comment type="function">
    <text evidence="7">Converts cob(I)alamin to adenosylcobalamin (adenosylcob(III)alamin), a coenzyme for methylmalonyl-CoA mutase, therefore participates in the final step of the vitamin B12 conversion. Generates adenosylcobalamin (AdoCbl) and directly delivers the cofactor to MUT in a transfer that is stimulated by ATP-binding to MMAB and gated by MMAA.</text>
</comment>
<reference evidence="12 13" key="1">
    <citation type="submission" date="2024-08" db="EMBL/GenBank/DDBJ databases">
        <title>Gnathostoma spinigerum genome.</title>
        <authorList>
            <person name="Gonzalez-Bertolin B."/>
            <person name="Monzon S."/>
            <person name="Zaballos A."/>
            <person name="Jimenez P."/>
            <person name="Dekumyoy P."/>
            <person name="Varona S."/>
            <person name="Cuesta I."/>
            <person name="Sumanam S."/>
            <person name="Adisakwattana P."/>
            <person name="Gasser R.B."/>
            <person name="Hernandez-Gonzalez A."/>
            <person name="Young N.D."/>
            <person name="Perteguer M.J."/>
        </authorList>
    </citation>
    <scope>NUCLEOTIDE SEQUENCE [LARGE SCALE GENOMIC DNA]</scope>
    <source>
        <strain evidence="12">AL3</strain>
        <tissue evidence="12">Liver</tissue>
    </source>
</reference>
<evidence type="ECO:0000259" key="11">
    <source>
        <dbReference type="Pfam" id="PF01923"/>
    </source>
</evidence>
<comment type="caution">
    <text evidence="12">The sequence shown here is derived from an EMBL/GenBank/DDBJ whole genome shotgun (WGS) entry which is preliminary data.</text>
</comment>
<dbReference type="InterPro" id="IPR029499">
    <property type="entry name" value="PduO-typ"/>
</dbReference>
<name>A0ABD6EBE9_9BILA</name>
<evidence type="ECO:0000313" key="13">
    <source>
        <dbReference type="Proteomes" id="UP001608902"/>
    </source>
</evidence>
<dbReference type="PANTHER" id="PTHR12213:SF0">
    <property type="entry name" value="CORRINOID ADENOSYLTRANSFERASE MMAB"/>
    <property type="match status" value="1"/>
</dbReference>
<accession>A0ABD6EBE9</accession>
<evidence type="ECO:0000256" key="4">
    <source>
        <dbReference type="ARBA" id="ARBA00022741"/>
    </source>
</evidence>
<dbReference type="AlphaFoldDB" id="A0ABD6EBE9"/>
<dbReference type="Proteomes" id="UP001608902">
    <property type="component" value="Unassembled WGS sequence"/>
</dbReference>
<dbReference type="GO" id="GO:0005524">
    <property type="term" value="F:ATP binding"/>
    <property type="evidence" value="ECO:0007669"/>
    <property type="project" value="UniProtKB-UniRule"/>
</dbReference>
<dbReference type="FunFam" id="1.20.1200.10:FF:000001">
    <property type="entry name" value="Cob(I)yrinic acid a,c-diamide adenosyltransferase"/>
    <property type="match status" value="1"/>
</dbReference>
<evidence type="ECO:0000256" key="9">
    <source>
        <dbReference type="ARBA" id="ARBA00075216"/>
    </source>
</evidence>
<dbReference type="Gene3D" id="1.20.1200.10">
    <property type="entry name" value="Cobalamin adenosyltransferase-like"/>
    <property type="match status" value="1"/>
</dbReference>
<dbReference type="NCBIfam" id="TIGR00636">
    <property type="entry name" value="PduO_Nterm"/>
    <property type="match status" value="1"/>
</dbReference>
<keyword evidence="13" id="KW-1185">Reference proteome</keyword>
<dbReference type="InterPro" id="IPR016030">
    <property type="entry name" value="CblAdoTrfase-like"/>
</dbReference>
<evidence type="ECO:0000313" key="12">
    <source>
        <dbReference type="EMBL" id="MFH4977313.1"/>
    </source>
</evidence>
<evidence type="ECO:0000256" key="1">
    <source>
        <dbReference type="ARBA" id="ARBA00007487"/>
    </source>
</evidence>
<dbReference type="Pfam" id="PF01923">
    <property type="entry name" value="Cob_adeno_trans"/>
    <property type="match status" value="1"/>
</dbReference>
<evidence type="ECO:0000256" key="8">
    <source>
        <dbReference type="ARBA" id="ARBA00071654"/>
    </source>
</evidence>
<dbReference type="GO" id="GO:0009235">
    <property type="term" value="P:cobalamin metabolic process"/>
    <property type="evidence" value="ECO:0007669"/>
    <property type="project" value="UniProtKB-ARBA"/>
</dbReference>
<evidence type="ECO:0000256" key="10">
    <source>
        <dbReference type="RuleBase" id="RU366026"/>
    </source>
</evidence>
<comment type="catalytic activity">
    <reaction evidence="6">
        <text>cob(I)alamin-[corrinoid adenosyltransferase] + ATP = apo-[corrinoid adenosyltransferase] + adenosylcob(III)alamin + triphosphate</text>
        <dbReference type="Rhea" id="RHEA:56796"/>
        <dbReference type="Rhea" id="RHEA-COMP:14743"/>
        <dbReference type="Rhea" id="RHEA-COMP:14744"/>
        <dbReference type="ChEBI" id="CHEBI:18036"/>
        <dbReference type="ChEBI" id="CHEBI:18408"/>
        <dbReference type="ChEBI" id="CHEBI:30616"/>
        <dbReference type="ChEBI" id="CHEBI:60488"/>
        <dbReference type="ChEBI" id="CHEBI:83228"/>
    </reaction>
    <physiologicalReaction direction="left-to-right" evidence="6">
        <dbReference type="Rhea" id="RHEA:56797"/>
    </physiologicalReaction>
</comment>
<dbReference type="SUPFAM" id="SSF89028">
    <property type="entry name" value="Cobalamin adenosyltransferase-like"/>
    <property type="match status" value="1"/>
</dbReference>
<comment type="subunit">
    <text evidence="2">Homotrimer.</text>
</comment>
<evidence type="ECO:0000256" key="2">
    <source>
        <dbReference type="ARBA" id="ARBA00011233"/>
    </source>
</evidence>
<keyword evidence="3 10" id="KW-0808">Transferase</keyword>
<sequence>MLSRTFPLISARIAPIATSLASFHATPAKSRFKSGRGTGDQGKSSLFNNERRWKDDDVFLALGTVDELNSLLGASRQRVQQQGLFDVADLLYQLQCCLQDVGAHVATPPGSSKTKTEKTRFDPEMYEFVNKQIDVYGDRMTPLKEFILPGGGPVGSSLQIARSVCRRAERTLVPLLRADAIDRNCIRFLNRLSDLLFVLGRYSGSMTGHLDDCYQLPMKFTPLERWKFKTHDEESVYSHYGA</sequence>
<dbReference type="PANTHER" id="PTHR12213">
    <property type="entry name" value="CORRINOID ADENOSYLTRANSFERASE"/>
    <property type="match status" value="1"/>
</dbReference>
<proteinExistence type="inferred from homology"/>
<dbReference type="GO" id="GO:0008817">
    <property type="term" value="F:corrinoid adenosyltransferase activity"/>
    <property type="evidence" value="ECO:0007669"/>
    <property type="project" value="UniProtKB-ARBA"/>
</dbReference>
<protein>
    <recommendedName>
        <fullName evidence="8">Corrinoid adenosyltransferase MMAB</fullName>
    </recommendedName>
    <alternativeName>
        <fullName evidence="9">ATP:co(I)rrinoid adenosyltransferase MMAB</fullName>
    </alternativeName>
</protein>
<evidence type="ECO:0000256" key="5">
    <source>
        <dbReference type="ARBA" id="ARBA00022840"/>
    </source>
</evidence>
<dbReference type="InterPro" id="IPR036451">
    <property type="entry name" value="CblAdoTrfase-like_sf"/>
</dbReference>
<dbReference type="EMBL" id="JBGFUD010002205">
    <property type="protein sequence ID" value="MFH4977313.1"/>
    <property type="molecule type" value="Genomic_DNA"/>
</dbReference>
<comment type="similarity">
    <text evidence="1 10">Belongs to the Cob(I)alamin adenosyltransferase family.</text>
</comment>
<feature type="domain" description="Cobalamin adenosyltransferase-like" evidence="11">
    <location>
        <begin position="38"/>
        <end position="202"/>
    </location>
</feature>
<keyword evidence="5 10" id="KW-0067">ATP-binding</keyword>
<organism evidence="12 13">
    <name type="scientific">Gnathostoma spinigerum</name>
    <dbReference type="NCBI Taxonomy" id="75299"/>
    <lineage>
        <taxon>Eukaryota</taxon>
        <taxon>Metazoa</taxon>
        <taxon>Ecdysozoa</taxon>
        <taxon>Nematoda</taxon>
        <taxon>Chromadorea</taxon>
        <taxon>Rhabditida</taxon>
        <taxon>Spirurina</taxon>
        <taxon>Gnathostomatomorpha</taxon>
        <taxon>Gnathostomatoidea</taxon>
        <taxon>Gnathostomatidae</taxon>
        <taxon>Gnathostoma</taxon>
    </lineage>
</organism>
<gene>
    <name evidence="12" type="ORF">AB6A40_004022</name>
</gene>
<keyword evidence="4 10" id="KW-0547">Nucleotide-binding</keyword>
<evidence type="ECO:0000256" key="7">
    <source>
        <dbReference type="ARBA" id="ARBA00056747"/>
    </source>
</evidence>